<dbReference type="PANTHER" id="PTHR30055">
    <property type="entry name" value="HTH-TYPE TRANSCRIPTIONAL REGULATOR RUTR"/>
    <property type="match status" value="1"/>
</dbReference>
<dbReference type="InterPro" id="IPR050109">
    <property type="entry name" value="HTH-type_TetR-like_transc_reg"/>
</dbReference>
<evidence type="ECO:0000256" key="2">
    <source>
        <dbReference type="ARBA" id="ARBA00023125"/>
    </source>
</evidence>
<keyword evidence="2 4" id="KW-0238">DNA-binding</keyword>
<dbReference type="InterPro" id="IPR001647">
    <property type="entry name" value="HTH_TetR"/>
</dbReference>
<dbReference type="SUPFAM" id="SSF48498">
    <property type="entry name" value="Tetracyclin repressor-like, C-terminal domain"/>
    <property type="match status" value="1"/>
</dbReference>
<dbReference type="SUPFAM" id="SSF46689">
    <property type="entry name" value="Homeodomain-like"/>
    <property type="match status" value="1"/>
</dbReference>
<evidence type="ECO:0000313" key="6">
    <source>
        <dbReference type="EMBL" id="TCO58561.1"/>
    </source>
</evidence>
<sequence>MRAALAELAEVGYVGVSMERIAGRARTSKAALYRRWPDRAHLIVDAYLRFVVDDVDIPDTGSLRTDVILLLRQLTDLVGSPVIQMLHGLLADAGDNGELRKVIREQVTHLKPMLMREILERAEARGELRGKVTARQATVPIDLLRGEILLRDGVVSDATIAEIVDEVFLPLVQA</sequence>
<protein>
    <submittedName>
        <fullName evidence="6">TetR family transcriptional regulator</fullName>
    </submittedName>
</protein>
<evidence type="ECO:0000313" key="7">
    <source>
        <dbReference type="Proteomes" id="UP000295680"/>
    </source>
</evidence>
<evidence type="ECO:0000256" key="1">
    <source>
        <dbReference type="ARBA" id="ARBA00023015"/>
    </source>
</evidence>
<organism evidence="6 7">
    <name type="scientific">Actinocrispum wychmicini</name>
    <dbReference type="NCBI Taxonomy" id="1213861"/>
    <lineage>
        <taxon>Bacteria</taxon>
        <taxon>Bacillati</taxon>
        <taxon>Actinomycetota</taxon>
        <taxon>Actinomycetes</taxon>
        <taxon>Pseudonocardiales</taxon>
        <taxon>Pseudonocardiaceae</taxon>
        <taxon>Actinocrispum</taxon>
    </lineage>
</organism>
<keyword evidence="1" id="KW-0805">Transcription regulation</keyword>
<dbReference type="Gene3D" id="1.10.357.10">
    <property type="entry name" value="Tetracycline Repressor, domain 2"/>
    <property type="match status" value="1"/>
</dbReference>
<name>A0A4R2JFN1_9PSEU</name>
<reference evidence="6 7" key="1">
    <citation type="submission" date="2019-03" db="EMBL/GenBank/DDBJ databases">
        <title>Genomic Encyclopedia of Type Strains, Phase IV (KMG-IV): sequencing the most valuable type-strain genomes for metagenomic binning, comparative biology and taxonomic classification.</title>
        <authorList>
            <person name="Goeker M."/>
        </authorList>
    </citation>
    <scope>NUCLEOTIDE SEQUENCE [LARGE SCALE GENOMIC DNA]</scope>
    <source>
        <strain evidence="6 7">DSM 45934</strain>
    </source>
</reference>
<comment type="caution">
    <text evidence="6">The sequence shown here is derived from an EMBL/GenBank/DDBJ whole genome shotgun (WGS) entry which is preliminary data.</text>
</comment>
<dbReference type="Proteomes" id="UP000295680">
    <property type="component" value="Unassembled WGS sequence"/>
</dbReference>
<dbReference type="GO" id="GO:0000976">
    <property type="term" value="F:transcription cis-regulatory region binding"/>
    <property type="evidence" value="ECO:0007669"/>
    <property type="project" value="TreeGrafter"/>
</dbReference>
<feature type="domain" description="HTH tetR-type" evidence="5">
    <location>
        <begin position="1"/>
        <end position="54"/>
    </location>
</feature>
<dbReference type="PROSITE" id="PS50977">
    <property type="entry name" value="HTH_TETR_2"/>
    <property type="match status" value="1"/>
</dbReference>
<dbReference type="Pfam" id="PF16859">
    <property type="entry name" value="TetR_C_11"/>
    <property type="match status" value="1"/>
</dbReference>
<dbReference type="OrthoDB" id="9796019at2"/>
<dbReference type="GO" id="GO:0003700">
    <property type="term" value="F:DNA-binding transcription factor activity"/>
    <property type="evidence" value="ECO:0007669"/>
    <property type="project" value="TreeGrafter"/>
</dbReference>
<dbReference type="InterPro" id="IPR009057">
    <property type="entry name" value="Homeodomain-like_sf"/>
</dbReference>
<gene>
    <name evidence="6" type="ORF">EV192_105632</name>
</gene>
<keyword evidence="7" id="KW-1185">Reference proteome</keyword>
<keyword evidence="3" id="KW-0804">Transcription</keyword>
<feature type="DNA-binding region" description="H-T-H motif" evidence="4">
    <location>
        <begin position="17"/>
        <end position="36"/>
    </location>
</feature>
<evidence type="ECO:0000256" key="4">
    <source>
        <dbReference type="PROSITE-ProRule" id="PRU00335"/>
    </source>
</evidence>
<dbReference type="PANTHER" id="PTHR30055:SF225">
    <property type="entry name" value="TRANSCRIPTIONAL REGULATORY PROTEIN-RELATED"/>
    <property type="match status" value="1"/>
</dbReference>
<dbReference type="Gene3D" id="1.10.10.60">
    <property type="entry name" value="Homeodomain-like"/>
    <property type="match status" value="1"/>
</dbReference>
<proteinExistence type="predicted"/>
<evidence type="ECO:0000259" key="5">
    <source>
        <dbReference type="PROSITE" id="PS50977"/>
    </source>
</evidence>
<dbReference type="EMBL" id="SLWS01000005">
    <property type="protein sequence ID" value="TCO58561.1"/>
    <property type="molecule type" value="Genomic_DNA"/>
</dbReference>
<dbReference type="InterPro" id="IPR036271">
    <property type="entry name" value="Tet_transcr_reg_TetR-rel_C_sf"/>
</dbReference>
<dbReference type="AlphaFoldDB" id="A0A4R2JFN1"/>
<accession>A0A4R2JFN1</accession>
<dbReference type="InterPro" id="IPR011075">
    <property type="entry name" value="TetR_C"/>
</dbReference>
<evidence type="ECO:0000256" key="3">
    <source>
        <dbReference type="ARBA" id="ARBA00023163"/>
    </source>
</evidence>
<dbReference type="Pfam" id="PF00440">
    <property type="entry name" value="TetR_N"/>
    <property type="match status" value="1"/>
</dbReference>